<dbReference type="SUPFAM" id="SSF52821">
    <property type="entry name" value="Rhodanese/Cell cycle control phosphatase"/>
    <property type="match status" value="1"/>
</dbReference>
<dbReference type="Pfam" id="PF00581">
    <property type="entry name" value="Rhodanese"/>
    <property type="match status" value="1"/>
</dbReference>
<dbReference type="CDD" id="cd00158">
    <property type="entry name" value="RHOD"/>
    <property type="match status" value="1"/>
</dbReference>
<name>A0A061R697_9CHLO</name>
<reference evidence="2" key="1">
    <citation type="submission" date="2014-05" db="EMBL/GenBank/DDBJ databases">
        <title>The transcriptome of the halophilic microalga Tetraselmis sp. GSL018 isolated from the Great Salt Lake, Utah.</title>
        <authorList>
            <person name="Jinkerson R.E."/>
            <person name="D'Adamo S."/>
            <person name="Posewitz M.C."/>
        </authorList>
    </citation>
    <scope>NUCLEOTIDE SEQUENCE</scope>
    <source>
        <strain evidence="2">GSL018</strain>
    </source>
</reference>
<evidence type="ECO:0000259" key="1">
    <source>
        <dbReference type="PROSITE" id="PS50206"/>
    </source>
</evidence>
<dbReference type="SMART" id="SM00450">
    <property type="entry name" value="RHOD"/>
    <property type="match status" value="1"/>
</dbReference>
<dbReference type="Gene3D" id="3.40.250.10">
    <property type="entry name" value="Rhodanese-like domain"/>
    <property type="match status" value="1"/>
</dbReference>
<evidence type="ECO:0000313" key="2">
    <source>
        <dbReference type="EMBL" id="JAC66170.1"/>
    </source>
</evidence>
<dbReference type="EMBL" id="GBEZ01020510">
    <property type="protein sequence ID" value="JAC66170.1"/>
    <property type="molecule type" value="Transcribed_RNA"/>
</dbReference>
<protein>
    <submittedName>
        <fullName evidence="2">Rhodanese-like domain-containing protein chloroplastic-like</fullName>
    </submittedName>
</protein>
<sequence length="269" mass="29181">MAATTLNARIFPQKVTGPRLAGRSSAAARVVRPRVTGSALRRCTSLVVASAASEETKMREAEQRWQENGRSGRVRNLTGKDIKPMLESGWTVLDVRPREEIDKVGLKGVVEVPLFEVDDGMDPASLLKQMSAFGMGGWWLGGQHMKANTQFLAQVQSKIPKDAKVIVTCQKGLRSLAACEQLSRAGYSELAWVSGGLDAVRKGEVDTTVDKDLRYAGIGGVSALLGWTEVQQEENRGSSFQNVLKGVAFLLVVDLVVFAAEQVQYMSGN</sequence>
<dbReference type="InterPro" id="IPR044664">
    <property type="entry name" value="STR11-like"/>
</dbReference>
<dbReference type="PROSITE" id="PS50206">
    <property type="entry name" value="RHODANESE_3"/>
    <property type="match status" value="1"/>
</dbReference>
<feature type="domain" description="Rhodanese" evidence="1">
    <location>
        <begin position="86"/>
        <end position="205"/>
    </location>
</feature>
<accession>A0A061R697</accession>
<proteinExistence type="predicted"/>
<dbReference type="InterPro" id="IPR036873">
    <property type="entry name" value="Rhodanese-like_dom_sf"/>
</dbReference>
<dbReference type="PANTHER" id="PTHR45187:SF2">
    <property type="entry name" value="RHODANESE-LIKE DOMAIN-CONTAINING PROTEIN 11, CHLOROPLASTIC"/>
    <property type="match status" value="1"/>
</dbReference>
<dbReference type="PANTHER" id="PTHR45187">
    <property type="entry name" value="RHODANESE-LIKE DOMAIN-CONTAINING PROTEIN 11, CHLOROPLASTIC"/>
    <property type="match status" value="1"/>
</dbReference>
<gene>
    <name evidence="2" type="ORF">TSPGSL018_14338</name>
</gene>
<dbReference type="InterPro" id="IPR001763">
    <property type="entry name" value="Rhodanese-like_dom"/>
</dbReference>
<organism evidence="2">
    <name type="scientific">Tetraselmis sp. GSL018</name>
    <dbReference type="NCBI Taxonomy" id="582737"/>
    <lineage>
        <taxon>Eukaryota</taxon>
        <taxon>Viridiplantae</taxon>
        <taxon>Chlorophyta</taxon>
        <taxon>core chlorophytes</taxon>
        <taxon>Chlorodendrophyceae</taxon>
        <taxon>Chlorodendrales</taxon>
        <taxon>Chlorodendraceae</taxon>
        <taxon>Tetraselmis</taxon>
    </lineage>
</organism>
<dbReference type="AlphaFoldDB" id="A0A061R697"/>